<sequence length="62" mass="6624">MSPARDAAEVRRLMARKAVLVAQLREVEARLADHGARLSRANGLVVPLKGAALARLAEHGRG</sequence>
<dbReference type="Proteomes" id="UP000464468">
    <property type="component" value="Chromosome"/>
</dbReference>
<name>A0A7Z2NWR3_9SPHN</name>
<dbReference type="RefSeq" id="WP_160593181.1">
    <property type="nucleotide sequence ID" value="NZ_CP047895.1"/>
</dbReference>
<evidence type="ECO:0000313" key="1">
    <source>
        <dbReference type="EMBL" id="QHL91251.1"/>
    </source>
</evidence>
<reference evidence="1 2" key="1">
    <citation type="submission" date="2020-01" db="EMBL/GenBank/DDBJ databases">
        <title>Sphingomonas sp. C33 whole genome sequece.</title>
        <authorList>
            <person name="Park C."/>
        </authorList>
    </citation>
    <scope>NUCLEOTIDE SEQUENCE [LARGE SCALE GENOMIC DNA]</scope>
    <source>
        <strain evidence="1 2">C33</strain>
    </source>
</reference>
<evidence type="ECO:0000313" key="2">
    <source>
        <dbReference type="Proteomes" id="UP000464468"/>
    </source>
</evidence>
<proteinExistence type="predicted"/>
<organism evidence="1 2">
    <name type="scientific">Sphingomonas changnyeongensis</name>
    <dbReference type="NCBI Taxonomy" id="2698679"/>
    <lineage>
        <taxon>Bacteria</taxon>
        <taxon>Pseudomonadati</taxon>
        <taxon>Pseudomonadota</taxon>
        <taxon>Alphaproteobacteria</taxon>
        <taxon>Sphingomonadales</taxon>
        <taxon>Sphingomonadaceae</taxon>
        <taxon>Sphingomonas</taxon>
    </lineage>
</organism>
<accession>A0A7Z2NWR3</accession>
<dbReference type="KEGG" id="schy:GVO57_11065"/>
<gene>
    <name evidence="1" type="ORF">GVO57_11065</name>
</gene>
<protein>
    <submittedName>
        <fullName evidence="1">Uncharacterized protein</fullName>
    </submittedName>
</protein>
<dbReference type="AlphaFoldDB" id="A0A7Z2NWR3"/>
<dbReference type="EMBL" id="CP047895">
    <property type="protein sequence ID" value="QHL91251.1"/>
    <property type="molecule type" value="Genomic_DNA"/>
</dbReference>
<keyword evidence="2" id="KW-1185">Reference proteome</keyword>